<protein>
    <submittedName>
        <fullName evidence="5">AMP-binding domain-containing protein</fullName>
    </submittedName>
</protein>
<dbReference type="InterPro" id="IPR000873">
    <property type="entry name" value="AMP-dep_synth/lig_dom"/>
</dbReference>
<evidence type="ECO:0000313" key="5">
    <source>
        <dbReference type="WBParaSite" id="HPBE_0001881301-mRNA-1"/>
    </source>
</evidence>
<feature type="domain" description="AMP-dependent synthetase/ligase" evidence="2">
    <location>
        <begin position="2"/>
        <end position="102"/>
    </location>
</feature>
<dbReference type="SUPFAM" id="SSF56801">
    <property type="entry name" value="Acetyl-CoA synthetase-like"/>
    <property type="match status" value="1"/>
</dbReference>
<dbReference type="EMBL" id="UZAH01030941">
    <property type="protein sequence ID" value="VDP13031.1"/>
    <property type="molecule type" value="Genomic_DNA"/>
</dbReference>
<reference evidence="5" key="2">
    <citation type="submission" date="2019-09" db="UniProtKB">
        <authorList>
            <consortium name="WormBaseParasite"/>
        </authorList>
    </citation>
    <scope>IDENTIFICATION</scope>
</reference>
<evidence type="ECO:0000256" key="1">
    <source>
        <dbReference type="SAM" id="Phobius"/>
    </source>
</evidence>
<evidence type="ECO:0000259" key="2">
    <source>
        <dbReference type="Pfam" id="PF00501"/>
    </source>
</evidence>
<sequence>MNPRERFLLPLSLSHIFGTLSAYYALVNGAVVYMMAKVVPRTLIETIANLNINVSHMTPQMLMWLATDPSVDRARMGNLRSMILSGAPIDANLANQAKRKMNLKDIRQSKLNETAQF</sequence>
<name>A0A3P8AR79_HELPZ</name>
<keyword evidence="4" id="KW-1185">Reference proteome</keyword>
<dbReference type="Pfam" id="PF00501">
    <property type="entry name" value="AMP-binding"/>
    <property type="match status" value="1"/>
</dbReference>
<dbReference type="OrthoDB" id="10253869at2759"/>
<dbReference type="WBParaSite" id="HPBE_0001881301-mRNA-1">
    <property type="protein sequence ID" value="HPBE_0001881301-mRNA-1"/>
    <property type="gene ID" value="HPBE_0001881301"/>
</dbReference>
<organism evidence="3">
    <name type="scientific">Heligmosomoides polygyrus</name>
    <name type="common">Parasitic roundworm</name>
    <dbReference type="NCBI Taxonomy" id="6339"/>
    <lineage>
        <taxon>Eukaryota</taxon>
        <taxon>Metazoa</taxon>
        <taxon>Ecdysozoa</taxon>
        <taxon>Nematoda</taxon>
        <taxon>Chromadorea</taxon>
        <taxon>Rhabditida</taxon>
        <taxon>Rhabditina</taxon>
        <taxon>Rhabditomorpha</taxon>
        <taxon>Strongyloidea</taxon>
        <taxon>Heligmosomidae</taxon>
        <taxon>Heligmosomoides</taxon>
    </lineage>
</organism>
<evidence type="ECO:0000313" key="4">
    <source>
        <dbReference type="Proteomes" id="UP000050761"/>
    </source>
</evidence>
<dbReference type="Proteomes" id="UP000050761">
    <property type="component" value="Unassembled WGS sequence"/>
</dbReference>
<keyword evidence="1" id="KW-1133">Transmembrane helix</keyword>
<proteinExistence type="predicted"/>
<keyword evidence="1" id="KW-0812">Transmembrane</keyword>
<dbReference type="AlphaFoldDB" id="A0A3P8AR79"/>
<gene>
    <name evidence="3" type="ORF">HPBE_LOCUS18812</name>
</gene>
<feature type="transmembrane region" description="Helical" evidence="1">
    <location>
        <begin position="12"/>
        <end position="36"/>
    </location>
</feature>
<dbReference type="Gene3D" id="3.40.50.980">
    <property type="match status" value="1"/>
</dbReference>
<evidence type="ECO:0000313" key="3">
    <source>
        <dbReference type="EMBL" id="VDP13031.1"/>
    </source>
</evidence>
<accession>A0A3P8AR79</accession>
<keyword evidence="1" id="KW-0472">Membrane</keyword>
<reference evidence="3 4" key="1">
    <citation type="submission" date="2018-11" db="EMBL/GenBank/DDBJ databases">
        <authorList>
            <consortium name="Pathogen Informatics"/>
        </authorList>
    </citation>
    <scope>NUCLEOTIDE SEQUENCE [LARGE SCALE GENOMIC DNA]</scope>
</reference>